<dbReference type="PANTHER" id="PTHR11208">
    <property type="entry name" value="RNA-BINDING PROTEIN RELATED"/>
    <property type="match status" value="1"/>
</dbReference>
<dbReference type="AlphaFoldDB" id="A0A914CP75"/>
<evidence type="ECO:0000313" key="4">
    <source>
        <dbReference type="Proteomes" id="UP000887540"/>
    </source>
</evidence>
<reference evidence="5" key="1">
    <citation type="submission" date="2022-11" db="UniProtKB">
        <authorList>
            <consortium name="WormBaseParasite"/>
        </authorList>
    </citation>
    <scope>IDENTIFICATION</scope>
</reference>
<feature type="compositionally biased region" description="Basic residues" evidence="2">
    <location>
        <begin position="316"/>
        <end position="326"/>
    </location>
</feature>
<accession>A0A914CP75</accession>
<keyword evidence="1" id="KW-0694">RNA-binding</keyword>
<organism evidence="4 5">
    <name type="scientific">Acrobeloides nanus</name>
    <dbReference type="NCBI Taxonomy" id="290746"/>
    <lineage>
        <taxon>Eukaryota</taxon>
        <taxon>Metazoa</taxon>
        <taxon>Ecdysozoa</taxon>
        <taxon>Nematoda</taxon>
        <taxon>Chromadorea</taxon>
        <taxon>Rhabditida</taxon>
        <taxon>Tylenchina</taxon>
        <taxon>Cephalobomorpha</taxon>
        <taxon>Cephaloboidea</taxon>
        <taxon>Cephalobidae</taxon>
        <taxon>Acrobeloides</taxon>
    </lineage>
</organism>
<sequence>MNSQSQAYHQNSVENLGLFTPRMGQGYTSVKLSPNKRFVPMTKFSIKPADKHRNDVEYLDSLLRDLSEIDRLMGQNPLLFRHAHLALMEEAFSVWNRLRESNLSSSHGSPISDVTANKMKKVGTPQSNSLGSPGLRTTSYSSHGSPFRLAPIRPLSPLIEVPKAKIVRTHLMPDGRVRHDFRAEKKIYIPDVQGYNFIGRILGPRGISVRQMETATKCVIVIRGKGSTKDPEKEKKLMNRRGYEHFKEPLHVYIVSEWNDMAKCQSRLEKAASMIQSLLTPEYDEYKRTQLLQLAIINGTYRHLKNRSPMKNMSKVIRRSKPRQEK</sequence>
<feature type="region of interest" description="Disordered" evidence="2">
    <location>
        <begin position="307"/>
        <end position="326"/>
    </location>
</feature>
<dbReference type="InterPro" id="IPR036612">
    <property type="entry name" value="KH_dom_type_1_sf"/>
</dbReference>
<feature type="compositionally biased region" description="Polar residues" evidence="2">
    <location>
        <begin position="124"/>
        <end position="142"/>
    </location>
</feature>
<dbReference type="PANTHER" id="PTHR11208:SF117">
    <property type="entry name" value="KH DOMAIN-CONTAINING PROTEIN"/>
    <property type="match status" value="1"/>
</dbReference>
<name>A0A914CP75_9BILA</name>
<protein>
    <submittedName>
        <fullName evidence="5">K Homology domain-containing protein</fullName>
    </submittedName>
</protein>
<dbReference type="InterPro" id="IPR045071">
    <property type="entry name" value="BBP-like"/>
</dbReference>
<dbReference type="GO" id="GO:0005634">
    <property type="term" value="C:nucleus"/>
    <property type="evidence" value="ECO:0007669"/>
    <property type="project" value="TreeGrafter"/>
</dbReference>
<proteinExistence type="predicted"/>
<evidence type="ECO:0000256" key="2">
    <source>
        <dbReference type="SAM" id="MobiDB-lite"/>
    </source>
</evidence>
<feature type="domain" description="K Homology" evidence="3">
    <location>
        <begin position="181"/>
        <end position="280"/>
    </location>
</feature>
<evidence type="ECO:0000256" key="1">
    <source>
        <dbReference type="ARBA" id="ARBA00022884"/>
    </source>
</evidence>
<feature type="region of interest" description="Disordered" evidence="2">
    <location>
        <begin position="122"/>
        <end position="142"/>
    </location>
</feature>
<dbReference type="InterPro" id="IPR004087">
    <property type="entry name" value="KH_dom"/>
</dbReference>
<dbReference type="SUPFAM" id="SSF54791">
    <property type="entry name" value="Eukaryotic type KH-domain (KH-domain type I)"/>
    <property type="match status" value="1"/>
</dbReference>
<dbReference type="WBParaSite" id="ACRNAN_scaffold12396.g27391.t1">
    <property type="protein sequence ID" value="ACRNAN_scaffold12396.g27391.t1"/>
    <property type="gene ID" value="ACRNAN_scaffold12396.g27391"/>
</dbReference>
<dbReference type="InterPro" id="IPR055256">
    <property type="entry name" value="KH_1_KHDC4/BBP-like"/>
</dbReference>
<keyword evidence="4" id="KW-1185">Reference proteome</keyword>
<dbReference type="GO" id="GO:0048024">
    <property type="term" value="P:regulation of mRNA splicing, via spliceosome"/>
    <property type="evidence" value="ECO:0007669"/>
    <property type="project" value="TreeGrafter"/>
</dbReference>
<dbReference type="Pfam" id="PF22675">
    <property type="entry name" value="KH-I_KHDC4-BBP"/>
    <property type="match status" value="1"/>
</dbReference>
<dbReference type="Proteomes" id="UP000887540">
    <property type="component" value="Unplaced"/>
</dbReference>
<dbReference type="SMART" id="SM00322">
    <property type="entry name" value="KH"/>
    <property type="match status" value="1"/>
</dbReference>
<evidence type="ECO:0000259" key="3">
    <source>
        <dbReference type="SMART" id="SM00322"/>
    </source>
</evidence>
<dbReference type="Gene3D" id="3.30.1370.10">
    <property type="entry name" value="K Homology domain, type 1"/>
    <property type="match status" value="1"/>
</dbReference>
<evidence type="ECO:0000313" key="5">
    <source>
        <dbReference type="WBParaSite" id="ACRNAN_scaffold12396.g27391.t1"/>
    </source>
</evidence>
<dbReference type="GO" id="GO:0003729">
    <property type="term" value="F:mRNA binding"/>
    <property type="evidence" value="ECO:0007669"/>
    <property type="project" value="TreeGrafter"/>
</dbReference>